<name>A0A9D3USJ0_9ROSI</name>
<evidence type="ECO:0000256" key="1">
    <source>
        <dbReference type="SAM" id="Phobius"/>
    </source>
</evidence>
<evidence type="ECO:0000313" key="3">
    <source>
        <dbReference type="Proteomes" id="UP000828251"/>
    </source>
</evidence>
<keyword evidence="1" id="KW-0472">Membrane</keyword>
<organism evidence="2 3">
    <name type="scientific">Gossypium stocksii</name>
    <dbReference type="NCBI Taxonomy" id="47602"/>
    <lineage>
        <taxon>Eukaryota</taxon>
        <taxon>Viridiplantae</taxon>
        <taxon>Streptophyta</taxon>
        <taxon>Embryophyta</taxon>
        <taxon>Tracheophyta</taxon>
        <taxon>Spermatophyta</taxon>
        <taxon>Magnoliopsida</taxon>
        <taxon>eudicotyledons</taxon>
        <taxon>Gunneridae</taxon>
        <taxon>Pentapetalae</taxon>
        <taxon>rosids</taxon>
        <taxon>malvids</taxon>
        <taxon>Malvales</taxon>
        <taxon>Malvaceae</taxon>
        <taxon>Malvoideae</taxon>
        <taxon>Gossypium</taxon>
    </lineage>
</organism>
<proteinExistence type="predicted"/>
<gene>
    <name evidence="2" type="ORF">J1N35_034254</name>
</gene>
<reference evidence="2 3" key="1">
    <citation type="journal article" date="2021" name="Plant Biotechnol. J.">
        <title>Multi-omics assisted identification of the key and species-specific regulatory components of drought-tolerant mechanisms in Gossypium stocksii.</title>
        <authorList>
            <person name="Yu D."/>
            <person name="Ke L."/>
            <person name="Zhang D."/>
            <person name="Wu Y."/>
            <person name="Sun Y."/>
            <person name="Mei J."/>
            <person name="Sun J."/>
            <person name="Sun Y."/>
        </authorList>
    </citation>
    <scope>NUCLEOTIDE SEQUENCE [LARGE SCALE GENOMIC DNA]</scope>
    <source>
        <strain evidence="3">cv. E1</strain>
        <tissue evidence="2">Leaf</tissue>
    </source>
</reference>
<keyword evidence="3" id="KW-1185">Reference proteome</keyword>
<comment type="caution">
    <text evidence="2">The sequence shown here is derived from an EMBL/GenBank/DDBJ whole genome shotgun (WGS) entry which is preliminary data.</text>
</comment>
<keyword evidence="1" id="KW-1133">Transmembrane helix</keyword>
<protein>
    <submittedName>
        <fullName evidence="2">Uncharacterized protein</fullName>
    </submittedName>
</protein>
<evidence type="ECO:0000313" key="2">
    <source>
        <dbReference type="EMBL" id="KAH1056189.1"/>
    </source>
</evidence>
<dbReference type="AlphaFoldDB" id="A0A9D3USJ0"/>
<feature type="transmembrane region" description="Helical" evidence="1">
    <location>
        <begin position="45"/>
        <end position="64"/>
    </location>
</feature>
<dbReference type="EMBL" id="JAIQCV010000010">
    <property type="protein sequence ID" value="KAH1056189.1"/>
    <property type="molecule type" value="Genomic_DNA"/>
</dbReference>
<dbReference type="Proteomes" id="UP000828251">
    <property type="component" value="Unassembled WGS sequence"/>
</dbReference>
<accession>A0A9D3USJ0</accession>
<sequence length="126" mass="13770">MWIKLKALQFSPICLSALLSLTLTYDAMTLVISPSIVHMAKTETLFSLLSYLMSLQMVVSLLPVSAKTPTKFTLLDLIASCPNRKEALSWGADPPCLARYANRPFFGILGLQPTDAGYNTADITSN</sequence>
<keyword evidence="1" id="KW-0812">Transmembrane</keyword>